<evidence type="ECO:0000259" key="3">
    <source>
        <dbReference type="SMART" id="SM00062"/>
    </source>
</evidence>
<dbReference type="EMBL" id="AYZJ01000085">
    <property type="protein sequence ID" value="KRN18658.1"/>
    <property type="molecule type" value="Genomic_DNA"/>
</dbReference>
<gene>
    <name evidence="4" type="ORF">FC75_GL000598</name>
</gene>
<dbReference type="SUPFAM" id="SSF53850">
    <property type="entry name" value="Periplasmic binding protein-like II"/>
    <property type="match status" value="1"/>
</dbReference>
<dbReference type="PROSITE" id="PS51257">
    <property type="entry name" value="PROKAR_LIPOPROTEIN"/>
    <property type="match status" value="1"/>
</dbReference>
<name>A0A0R2EQS6_9LACO</name>
<accession>A0A0R2EQS6</accession>
<proteinExistence type="predicted"/>
<keyword evidence="5" id="KW-1185">Reference proteome</keyword>
<keyword evidence="1 2" id="KW-0732">Signal</keyword>
<dbReference type="PATRIC" id="fig|1423730.4.peg.622"/>
<dbReference type="STRING" id="1423730.FC75_GL000598"/>
<dbReference type="Gene3D" id="3.40.190.10">
    <property type="entry name" value="Periplasmic binding protein-like II"/>
    <property type="match status" value="2"/>
</dbReference>
<feature type="chain" id="PRO_5038485746" evidence="2">
    <location>
        <begin position="30"/>
        <end position="276"/>
    </location>
</feature>
<dbReference type="PANTHER" id="PTHR35936">
    <property type="entry name" value="MEMBRANE-BOUND LYTIC MUREIN TRANSGLYCOSYLASE F"/>
    <property type="match status" value="1"/>
</dbReference>
<evidence type="ECO:0000256" key="2">
    <source>
        <dbReference type="SAM" id="SignalP"/>
    </source>
</evidence>
<dbReference type="InterPro" id="IPR001638">
    <property type="entry name" value="Solute-binding_3/MltF_N"/>
</dbReference>
<comment type="caution">
    <text evidence="4">The sequence shown here is derived from an EMBL/GenBank/DDBJ whole genome shotgun (WGS) entry which is preliminary data.</text>
</comment>
<evidence type="ECO:0000313" key="5">
    <source>
        <dbReference type="Proteomes" id="UP000050865"/>
    </source>
</evidence>
<organism evidence="4 5">
    <name type="scientific">Lacticaseibacillus camelliae DSM 22697 = JCM 13995</name>
    <dbReference type="NCBI Taxonomy" id="1423730"/>
    <lineage>
        <taxon>Bacteria</taxon>
        <taxon>Bacillati</taxon>
        <taxon>Bacillota</taxon>
        <taxon>Bacilli</taxon>
        <taxon>Lactobacillales</taxon>
        <taxon>Lactobacillaceae</taxon>
        <taxon>Lacticaseibacillus</taxon>
    </lineage>
</organism>
<dbReference type="Pfam" id="PF00497">
    <property type="entry name" value="SBP_bac_3"/>
    <property type="match status" value="1"/>
</dbReference>
<feature type="signal peptide" evidence="2">
    <location>
        <begin position="1"/>
        <end position="29"/>
    </location>
</feature>
<feature type="domain" description="Solute-binding protein family 3/N-terminal" evidence="3">
    <location>
        <begin position="53"/>
        <end position="273"/>
    </location>
</feature>
<evidence type="ECO:0000256" key="1">
    <source>
        <dbReference type="ARBA" id="ARBA00022729"/>
    </source>
</evidence>
<dbReference type="SMART" id="SM00062">
    <property type="entry name" value="PBPb"/>
    <property type="match status" value="1"/>
</dbReference>
<dbReference type="PANTHER" id="PTHR35936:SF34">
    <property type="entry name" value="ABC TRANSPORTER EXTRACELLULAR-BINDING PROTEIN YCKB-RELATED"/>
    <property type="match status" value="1"/>
</dbReference>
<dbReference type="Proteomes" id="UP000050865">
    <property type="component" value="Unassembled WGS sequence"/>
</dbReference>
<sequence>MMLIFRNGGNYMKKWLIALASLFMVGVLAACGNSQSSSSKAGTDNVKLVTPKTLTIGLEGTYQPYSYHENGKLTGFEVELGEKIAGELNLKPKFVETKWDSLIAGLNVDKYDLILNNVAETPERAAKYRFTVPYTSGKSELAVKKGNTTIKSIKDIKGKKMAQSITSNNAANVKKLGGVIVPVDGFAQSVTLIEQGRADGTVNDTASFHSYLKQQPNADIKLIPVGNAIKTTPARGLLRKDEGPLQKQVTKAIEKLRKNGQLGKLSKKYFGSDITK</sequence>
<reference evidence="4 5" key="1">
    <citation type="journal article" date="2015" name="Genome Announc.">
        <title>Expanding the biotechnology potential of lactobacilli through comparative genomics of 213 strains and associated genera.</title>
        <authorList>
            <person name="Sun Z."/>
            <person name="Harris H.M."/>
            <person name="McCann A."/>
            <person name="Guo C."/>
            <person name="Argimon S."/>
            <person name="Zhang W."/>
            <person name="Yang X."/>
            <person name="Jeffery I.B."/>
            <person name="Cooney J.C."/>
            <person name="Kagawa T.F."/>
            <person name="Liu W."/>
            <person name="Song Y."/>
            <person name="Salvetti E."/>
            <person name="Wrobel A."/>
            <person name="Rasinkangas P."/>
            <person name="Parkhill J."/>
            <person name="Rea M.C."/>
            <person name="O'Sullivan O."/>
            <person name="Ritari J."/>
            <person name="Douillard F.P."/>
            <person name="Paul Ross R."/>
            <person name="Yang R."/>
            <person name="Briner A.E."/>
            <person name="Felis G.E."/>
            <person name="de Vos W.M."/>
            <person name="Barrangou R."/>
            <person name="Klaenhammer T.R."/>
            <person name="Caufield P.W."/>
            <person name="Cui Y."/>
            <person name="Zhang H."/>
            <person name="O'Toole P.W."/>
        </authorList>
    </citation>
    <scope>NUCLEOTIDE SEQUENCE [LARGE SCALE GENOMIC DNA]</scope>
    <source>
        <strain evidence="4 5">DSM 22697</strain>
    </source>
</reference>
<protein>
    <submittedName>
        <fullName evidence="4">Amino acid ABC transporter, substrate binding protein</fullName>
    </submittedName>
</protein>
<dbReference type="AlphaFoldDB" id="A0A0R2EQS6"/>
<evidence type="ECO:0000313" key="4">
    <source>
        <dbReference type="EMBL" id="KRN18658.1"/>
    </source>
</evidence>